<evidence type="ECO:0000313" key="1">
    <source>
        <dbReference type="EMBL" id="KPL87019.1"/>
    </source>
</evidence>
<proteinExistence type="predicted"/>
<gene>
    <name evidence="1" type="ORF">SE18_11005</name>
</gene>
<name>A0A0P6YBY5_9CHLR</name>
<organism evidence="1 2">
    <name type="scientific">Herpetosiphon geysericola</name>
    <dbReference type="NCBI Taxonomy" id="70996"/>
    <lineage>
        <taxon>Bacteria</taxon>
        <taxon>Bacillati</taxon>
        <taxon>Chloroflexota</taxon>
        <taxon>Chloroflexia</taxon>
        <taxon>Herpetosiphonales</taxon>
        <taxon>Herpetosiphonaceae</taxon>
        <taxon>Herpetosiphon</taxon>
    </lineage>
</organism>
<dbReference type="EMBL" id="LGKP01000019">
    <property type="protein sequence ID" value="KPL87019.1"/>
    <property type="molecule type" value="Genomic_DNA"/>
</dbReference>
<sequence>MNKLKQAYLQLAVERDRTRRQAQRYAAESQRWLERIALAKRCDEPDLARQARERALQTAHAEIQLRAELARQDVLFAQLAASLQA</sequence>
<evidence type="ECO:0000313" key="2">
    <source>
        <dbReference type="Proteomes" id="UP000050277"/>
    </source>
</evidence>
<protein>
    <submittedName>
        <fullName evidence="1">Uncharacterized protein</fullName>
    </submittedName>
</protein>
<accession>A0A0P6YBY5</accession>
<dbReference type="RefSeq" id="WP_054534506.1">
    <property type="nucleotide sequence ID" value="NZ_LGKP01000019.1"/>
</dbReference>
<comment type="caution">
    <text evidence="1">The sequence shown here is derived from an EMBL/GenBank/DDBJ whole genome shotgun (WGS) entry which is preliminary data.</text>
</comment>
<keyword evidence="2" id="KW-1185">Reference proteome</keyword>
<reference evidence="1 2" key="1">
    <citation type="submission" date="2015-07" db="EMBL/GenBank/DDBJ databases">
        <title>Whole genome sequence of Herpetosiphon geysericola DSM 7119.</title>
        <authorList>
            <person name="Hemp J."/>
            <person name="Ward L.M."/>
            <person name="Pace L.A."/>
            <person name="Fischer W.W."/>
        </authorList>
    </citation>
    <scope>NUCLEOTIDE SEQUENCE [LARGE SCALE GENOMIC DNA]</scope>
    <source>
        <strain evidence="1 2">DSM 7119</strain>
    </source>
</reference>
<dbReference type="AlphaFoldDB" id="A0A0P6YBY5"/>
<dbReference type="STRING" id="70996.SE18_11005"/>
<dbReference type="Proteomes" id="UP000050277">
    <property type="component" value="Unassembled WGS sequence"/>
</dbReference>
<dbReference type="OrthoDB" id="9845511at2"/>